<dbReference type="PROSITE" id="PS50949">
    <property type="entry name" value="HTH_GNTR"/>
    <property type="match status" value="1"/>
</dbReference>
<keyword evidence="2" id="KW-0238">DNA-binding</keyword>
<protein>
    <submittedName>
        <fullName evidence="5">GntR family transcriptional regulator</fullName>
    </submittedName>
</protein>
<evidence type="ECO:0000256" key="3">
    <source>
        <dbReference type="ARBA" id="ARBA00023163"/>
    </source>
</evidence>
<keyword evidence="1" id="KW-0805">Transcription regulation</keyword>
<dbReference type="Proteomes" id="UP001238540">
    <property type="component" value="Unassembled WGS sequence"/>
</dbReference>
<dbReference type="InterPro" id="IPR000524">
    <property type="entry name" value="Tscrpt_reg_HTH_GntR"/>
</dbReference>
<evidence type="ECO:0000313" key="6">
    <source>
        <dbReference type="Proteomes" id="UP001238540"/>
    </source>
</evidence>
<dbReference type="Gene3D" id="1.20.120.530">
    <property type="entry name" value="GntR ligand-binding domain-like"/>
    <property type="match status" value="1"/>
</dbReference>
<dbReference type="RefSeq" id="WP_170882256.1">
    <property type="nucleotide sequence ID" value="NZ_JABEYA020000002.1"/>
</dbReference>
<evidence type="ECO:0000259" key="4">
    <source>
        <dbReference type="PROSITE" id="PS50949"/>
    </source>
</evidence>
<organism evidence="5 6">
    <name type="scientific">Vibrio ostreicida</name>
    <dbReference type="NCBI Taxonomy" id="526588"/>
    <lineage>
        <taxon>Bacteria</taxon>
        <taxon>Pseudomonadati</taxon>
        <taxon>Pseudomonadota</taxon>
        <taxon>Gammaproteobacteria</taxon>
        <taxon>Vibrionales</taxon>
        <taxon>Vibrionaceae</taxon>
        <taxon>Vibrio</taxon>
    </lineage>
</organism>
<keyword evidence="3" id="KW-0804">Transcription</keyword>
<sequence length="219" mass="25308">MSRPTLTATVSAMISRDILYGIFQPGEKLSVAELKNYYQVGASPIREALMQLACEKYISLEPQKGARVASVSLNELHDLYQSLRTIAPTLLEQSMAYGQEEWELNVLSSFHQLSRLDFSTEVIDWSTREERQQKFHLSLLQAAHSTHMLNFFRDLANQIKRYRYFAHHQGCELSHFDTQAYEQLMKTVLEKNLKHALQEFDRQLSLSIKQIQPSIEKAA</sequence>
<dbReference type="InterPro" id="IPR036390">
    <property type="entry name" value="WH_DNA-bd_sf"/>
</dbReference>
<evidence type="ECO:0000313" key="5">
    <source>
        <dbReference type="EMBL" id="MDN3608991.1"/>
    </source>
</evidence>
<keyword evidence="6" id="KW-1185">Reference proteome</keyword>
<dbReference type="PANTHER" id="PTHR43537">
    <property type="entry name" value="TRANSCRIPTIONAL REGULATOR, GNTR FAMILY"/>
    <property type="match status" value="1"/>
</dbReference>
<evidence type="ECO:0000256" key="2">
    <source>
        <dbReference type="ARBA" id="ARBA00023125"/>
    </source>
</evidence>
<dbReference type="SUPFAM" id="SSF48008">
    <property type="entry name" value="GntR ligand-binding domain-like"/>
    <property type="match status" value="1"/>
</dbReference>
<dbReference type="Gene3D" id="1.10.10.10">
    <property type="entry name" value="Winged helix-like DNA-binding domain superfamily/Winged helix DNA-binding domain"/>
    <property type="match status" value="1"/>
</dbReference>
<dbReference type="SMART" id="SM00345">
    <property type="entry name" value="HTH_GNTR"/>
    <property type="match status" value="1"/>
</dbReference>
<accession>A0ABT8BRE4</accession>
<dbReference type="Pfam" id="PF00392">
    <property type="entry name" value="GntR"/>
    <property type="match status" value="1"/>
</dbReference>
<name>A0ABT8BRE4_9VIBR</name>
<feature type="domain" description="HTH gntR-type" evidence="4">
    <location>
        <begin position="4"/>
        <end position="71"/>
    </location>
</feature>
<dbReference type="InterPro" id="IPR036388">
    <property type="entry name" value="WH-like_DNA-bd_sf"/>
</dbReference>
<gene>
    <name evidence="5" type="ORF">QWZ16_04535</name>
</gene>
<comment type="caution">
    <text evidence="5">The sequence shown here is derived from an EMBL/GenBank/DDBJ whole genome shotgun (WGS) entry which is preliminary data.</text>
</comment>
<dbReference type="InterPro" id="IPR008920">
    <property type="entry name" value="TF_FadR/GntR_C"/>
</dbReference>
<proteinExistence type="predicted"/>
<dbReference type="SUPFAM" id="SSF46785">
    <property type="entry name" value="Winged helix' DNA-binding domain"/>
    <property type="match status" value="1"/>
</dbReference>
<dbReference type="PANTHER" id="PTHR43537:SF20">
    <property type="entry name" value="HTH-TYPE TRANSCRIPTIONAL REPRESSOR GLAR"/>
    <property type="match status" value="1"/>
</dbReference>
<dbReference type="EMBL" id="JAUFQC010000001">
    <property type="protein sequence ID" value="MDN3608991.1"/>
    <property type="molecule type" value="Genomic_DNA"/>
</dbReference>
<reference evidence="6" key="1">
    <citation type="journal article" date="2019" name="Int. J. Syst. Evol. Microbiol.">
        <title>The Global Catalogue of Microorganisms (GCM) 10K type strain sequencing project: providing services to taxonomists for standard genome sequencing and annotation.</title>
        <authorList>
            <consortium name="The Broad Institute Genomics Platform"/>
            <consortium name="The Broad Institute Genome Sequencing Center for Infectious Disease"/>
            <person name="Wu L."/>
            <person name="Ma J."/>
        </authorList>
    </citation>
    <scope>NUCLEOTIDE SEQUENCE [LARGE SCALE GENOMIC DNA]</scope>
    <source>
        <strain evidence="6">CECT 7398</strain>
    </source>
</reference>
<evidence type="ECO:0000256" key="1">
    <source>
        <dbReference type="ARBA" id="ARBA00023015"/>
    </source>
</evidence>